<feature type="transmembrane region" description="Helical" evidence="1">
    <location>
        <begin position="16"/>
        <end position="34"/>
    </location>
</feature>
<feature type="transmembrane region" description="Helical" evidence="1">
    <location>
        <begin position="46"/>
        <end position="65"/>
    </location>
</feature>
<protein>
    <submittedName>
        <fullName evidence="2">Uncharacterized protein</fullName>
    </submittedName>
</protein>
<evidence type="ECO:0000313" key="2">
    <source>
        <dbReference type="EMBL" id="RFZ32708.1"/>
    </source>
</evidence>
<dbReference type="Proteomes" id="UP000257451">
    <property type="component" value="Unassembled WGS sequence"/>
</dbReference>
<reference evidence="2 3" key="1">
    <citation type="journal article" date="2018" name="Sci. Rep.">
        <title>Extensive genomic diversity among Mycobacterium marinum strains revealed by whole genome sequencing.</title>
        <authorList>
            <person name="Das S."/>
            <person name="Pettersson B.M."/>
            <person name="Behra P.R."/>
            <person name="Mallick A."/>
            <person name="Cheramie M."/>
            <person name="Ramesh M."/>
            <person name="Shirreff L."/>
            <person name="DuCote T."/>
            <person name="Dasgupta S."/>
            <person name="Ennis D.G."/>
            <person name="Kirsebom L.A."/>
        </authorList>
    </citation>
    <scope>NUCLEOTIDE SEQUENCE [LARGE SCALE GENOMIC DNA]</scope>
    <source>
        <strain evidence="2 3">Davis1</strain>
    </source>
</reference>
<dbReference type="RefSeq" id="WP_117433435.1">
    <property type="nucleotide sequence ID" value="NZ_BQLC01000520.1"/>
</dbReference>
<proteinExistence type="predicted"/>
<keyword evidence="1" id="KW-0472">Membrane</keyword>
<gene>
    <name evidence="2" type="ORF">DAVIS_05227</name>
</gene>
<evidence type="ECO:0000313" key="3">
    <source>
        <dbReference type="Proteomes" id="UP000257451"/>
    </source>
</evidence>
<sequence length="141" mass="14881">MVAVVRNGWTREGARQVLLAVGAGVLYGSWAAFANQAGGAAVALRAALTQMLLSMAATLMLELVLERLFRVGRTPRRGFWLSWLGSSMLAATALVTGHVLVGTPHVATTIAPSLMVGTAFCYLYARGMLARRGRGHPSLAA</sequence>
<organism evidence="2 3">
    <name type="scientific">Mycobacterium marinum</name>
    <dbReference type="NCBI Taxonomy" id="1781"/>
    <lineage>
        <taxon>Bacteria</taxon>
        <taxon>Bacillati</taxon>
        <taxon>Actinomycetota</taxon>
        <taxon>Actinomycetes</taxon>
        <taxon>Mycobacteriales</taxon>
        <taxon>Mycobacteriaceae</taxon>
        <taxon>Mycobacterium</taxon>
        <taxon>Mycobacterium ulcerans group</taxon>
    </lineage>
</organism>
<accession>A0A3E2MN87</accession>
<dbReference type="AlphaFoldDB" id="A0A3E2MN87"/>
<comment type="caution">
    <text evidence="2">The sequence shown here is derived from an EMBL/GenBank/DDBJ whole genome shotgun (WGS) entry which is preliminary data.</text>
</comment>
<keyword evidence="1" id="KW-0812">Transmembrane</keyword>
<dbReference type="EMBL" id="PEDF01000204">
    <property type="protein sequence ID" value="RFZ32708.1"/>
    <property type="molecule type" value="Genomic_DNA"/>
</dbReference>
<evidence type="ECO:0000256" key="1">
    <source>
        <dbReference type="SAM" id="Phobius"/>
    </source>
</evidence>
<feature type="transmembrane region" description="Helical" evidence="1">
    <location>
        <begin position="106"/>
        <end position="125"/>
    </location>
</feature>
<feature type="transmembrane region" description="Helical" evidence="1">
    <location>
        <begin position="77"/>
        <end position="100"/>
    </location>
</feature>
<name>A0A3E2MN87_MYCMR</name>
<keyword evidence="1" id="KW-1133">Transmembrane helix</keyword>